<dbReference type="InterPro" id="IPR000182">
    <property type="entry name" value="GNAT_dom"/>
</dbReference>
<evidence type="ECO:0000313" key="2">
    <source>
        <dbReference type="EMBL" id="RFU86933.1"/>
    </source>
</evidence>
<sequence length="176" mass="18025">MTAARGGHTLATARMTLTAIDPVQAAALGAGGPGGFEWITGGPVEGTRTGARFLAKSAAEGRYRPGWGMYVLVRDADGLALGAMGFHGPPADGRVEIGYDLVPAARGHGCATEALLALSAWALADPDVTTVVARTEPGNTASRAVLTRAGFVRTRGPEPSDEHGEVLTYELGAART</sequence>
<evidence type="ECO:0000313" key="3">
    <source>
        <dbReference type="Proteomes" id="UP000263094"/>
    </source>
</evidence>
<organism evidence="2 3">
    <name type="scientific">Streptomyces triticagri</name>
    <dbReference type="NCBI Taxonomy" id="2293568"/>
    <lineage>
        <taxon>Bacteria</taxon>
        <taxon>Bacillati</taxon>
        <taxon>Actinomycetota</taxon>
        <taxon>Actinomycetes</taxon>
        <taxon>Kitasatosporales</taxon>
        <taxon>Streptomycetaceae</taxon>
        <taxon>Streptomyces</taxon>
    </lineage>
</organism>
<dbReference type="SUPFAM" id="SSF55729">
    <property type="entry name" value="Acyl-CoA N-acyltransferases (Nat)"/>
    <property type="match status" value="1"/>
</dbReference>
<dbReference type="AlphaFoldDB" id="A0A372M921"/>
<dbReference type="RefSeq" id="WP_128555544.1">
    <property type="nucleotide sequence ID" value="NZ_QUAK01000051.1"/>
</dbReference>
<dbReference type="InterPro" id="IPR016181">
    <property type="entry name" value="Acyl_CoA_acyltransferase"/>
</dbReference>
<dbReference type="InterPro" id="IPR051908">
    <property type="entry name" value="Ribosomal_N-acetyltransferase"/>
</dbReference>
<dbReference type="GO" id="GO:1990189">
    <property type="term" value="F:protein N-terminal-serine acetyltransferase activity"/>
    <property type="evidence" value="ECO:0007669"/>
    <property type="project" value="TreeGrafter"/>
</dbReference>
<dbReference type="PANTHER" id="PTHR43441">
    <property type="entry name" value="RIBOSOMAL-PROTEIN-SERINE ACETYLTRANSFERASE"/>
    <property type="match status" value="1"/>
</dbReference>
<reference evidence="2 3" key="1">
    <citation type="submission" date="2018-08" db="EMBL/GenBank/DDBJ databases">
        <title>Isolation, diversity and antifungal activity of Actinobacteria from wheat.</title>
        <authorList>
            <person name="Han C."/>
        </authorList>
    </citation>
    <scope>NUCLEOTIDE SEQUENCE [LARGE SCALE GENOMIC DNA]</scope>
    <source>
        <strain evidence="2 3">NEAU-YY421</strain>
    </source>
</reference>
<dbReference type="GO" id="GO:0005737">
    <property type="term" value="C:cytoplasm"/>
    <property type="evidence" value="ECO:0007669"/>
    <property type="project" value="TreeGrafter"/>
</dbReference>
<dbReference type="OrthoDB" id="4543915at2"/>
<dbReference type="Pfam" id="PF13302">
    <property type="entry name" value="Acetyltransf_3"/>
    <property type="match status" value="1"/>
</dbReference>
<dbReference type="PANTHER" id="PTHR43441:SF6">
    <property type="entry name" value="N-ACETYLTRANSFERASE DOMAIN-CONTAINING PROTEIN"/>
    <property type="match status" value="1"/>
</dbReference>
<dbReference type="Proteomes" id="UP000263094">
    <property type="component" value="Unassembled WGS sequence"/>
</dbReference>
<name>A0A372M921_9ACTN</name>
<dbReference type="EMBL" id="QUAK01000051">
    <property type="protein sequence ID" value="RFU86933.1"/>
    <property type="molecule type" value="Genomic_DNA"/>
</dbReference>
<dbReference type="GO" id="GO:0008999">
    <property type="term" value="F:protein-N-terminal-alanine acetyltransferase activity"/>
    <property type="evidence" value="ECO:0007669"/>
    <property type="project" value="TreeGrafter"/>
</dbReference>
<proteinExistence type="predicted"/>
<dbReference type="Gene3D" id="3.40.630.30">
    <property type="match status" value="1"/>
</dbReference>
<feature type="domain" description="N-acetyltransferase" evidence="1">
    <location>
        <begin position="15"/>
        <end position="172"/>
    </location>
</feature>
<accession>A0A372M921</accession>
<keyword evidence="3" id="KW-1185">Reference proteome</keyword>
<dbReference type="PROSITE" id="PS51186">
    <property type="entry name" value="GNAT"/>
    <property type="match status" value="1"/>
</dbReference>
<comment type="caution">
    <text evidence="2">The sequence shown here is derived from an EMBL/GenBank/DDBJ whole genome shotgun (WGS) entry which is preliminary data.</text>
</comment>
<keyword evidence="2" id="KW-0808">Transferase</keyword>
<protein>
    <submittedName>
        <fullName evidence="2">N-acetyltransferase</fullName>
    </submittedName>
</protein>
<gene>
    <name evidence="2" type="ORF">DY218_09835</name>
</gene>
<evidence type="ECO:0000259" key="1">
    <source>
        <dbReference type="PROSITE" id="PS51186"/>
    </source>
</evidence>